<keyword evidence="2" id="KW-1185">Reference proteome</keyword>
<evidence type="ECO:0000313" key="2">
    <source>
        <dbReference type="Proteomes" id="UP000054770"/>
    </source>
</evidence>
<sequence length="209" mass="24326">MADQLQFVLDLFLHGVRDAVRKPPMRPDVRFLPQIRLVCKAWRNELVGIFVFEFIQRESAALEHAQCFGQRVLGIQFRETQARARVLLGIGRQIVAALRDGFAKANGRHRVLQRLSRPYMHDDVTRGHHRNQVARGKILDRAPMDIVHGALMQGQTHPRPSGKRRVHPFELRGERLFLRREFRDEDRQAIRHAAQVRVGRLWTGDVLRC</sequence>
<accession>A0A158KEZ0</accession>
<protein>
    <submittedName>
        <fullName evidence="1">Uncharacterized protein</fullName>
    </submittedName>
</protein>
<proteinExistence type="predicted"/>
<gene>
    <name evidence="1" type="ORF">AWB68_05666</name>
</gene>
<comment type="caution">
    <text evidence="1">The sequence shown here is derived from an EMBL/GenBank/DDBJ whole genome shotgun (WGS) entry which is preliminary data.</text>
</comment>
<dbReference type="AlphaFoldDB" id="A0A158KEZ0"/>
<dbReference type="EMBL" id="FCON02000085">
    <property type="protein sequence ID" value="SAL79575.1"/>
    <property type="molecule type" value="Genomic_DNA"/>
</dbReference>
<dbReference type="Proteomes" id="UP000054770">
    <property type="component" value="Unassembled WGS sequence"/>
</dbReference>
<name>A0A158KEZ0_9BURK</name>
<reference evidence="1" key="1">
    <citation type="submission" date="2016-01" db="EMBL/GenBank/DDBJ databases">
        <authorList>
            <person name="Peeters C."/>
        </authorList>
    </citation>
    <scope>NUCLEOTIDE SEQUENCE [LARGE SCALE GENOMIC DNA]</scope>
    <source>
        <strain evidence="1">LMG 22940</strain>
    </source>
</reference>
<organism evidence="1 2">
    <name type="scientific">Caballeronia choica</name>
    <dbReference type="NCBI Taxonomy" id="326476"/>
    <lineage>
        <taxon>Bacteria</taxon>
        <taxon>Pseudomonadati</taxon>
        <taxon>Pseudomonadota</taxon>
        <taxon>Betaproteobacteria</taxon>
        <taxon>Burkholderiales</taxon>
        <taxon>Burkholderiaceae</taxon>
        <taxon>Caballeronia</taxon>
    </lineage>
</organism>
<evidence type="ECO:0000313" key="1">
    <source>
        <dbReference type="EMBL" id="SAL79575.1"/>
    </source>
</evidence>